<dbReference type="InterPro" id="IPR029058">
    <property type="entry name" value="AB_hydrolase_fold"/>
</dbReference>
<feature type="region of interest" description="Disordered" evidence="9">
    <location>
        <begin position="1445"/>
        <end position="1518"/>
    </location>
</feature>
<keyword evidence="7" id="KW-0862">Zinc</keyword>
<dbReference type="PROSITE" id="PS00518">
    <property type="entry name" value="ZF_RING_1"/>
    <property type="match status" value="1"/>
</dbReference>
<feature type="region of interest" description="Disordered" evidence="9">
    <location>
        <begin position="1359"/>
        <end position="1409"/>
    </location>
</feature>
<evidence type="ECO:0000256" key="2">
    <source>
        <dbReference type="ARBA" id="ARBA00022679"/>
    </source>
</evidence>
<keyword evidence="2" id="KW-0808">Transferase</keyword>
<sequence length="1898" mass="211703">MALPRAEGQRRVRRRARSYSSLDDEDSSESRGKERVTPDLDAAELRRIRIERLEGSTSTRRRSTTQNMTSESHATLPSHKTSTSHRRRRKHRRDGEEKDYRSWRKSLAKDEFADTYVYGAPADRPKSSRIMIKETRKLGRDGESSESDREHVVRSPRERRSGEKEKKIRVIYVTKEELKSSRHRRTESSPELARDSLKRSGTHHSRRPSVADLPHAPESPPKRSASTRHVAAEPRATIKRSNTTTSHMPSSRGLGSSSAGTKRSSFLGGLFAPQAPEPEKLVECLTCLSDDIPRSKSAKLKCGHRMCNSCLKRIFRLSVKDPQHMPPKCCTADHIPLQHVDKLFDINFKKLWNTKFAEYSTKNRIYCPARKCGEWIRPANIHKEDGKKFGKCGRCKTKVCCQCNGKWHGSKECPKDEETNKLLETAKQAGWQRCYSCRTMVELKEGCNHMTCRCTAEFCMICGLKWKTCNCPWFNYEAVEADRLNHMRVPEDGDNDDAPERPRRLRRAQPATYYEELTERQRQERLDERLARRLQRTNLADDNNDDDYQGGIGDVHGIGNGAGHFMNQDYVRAAHNILTGNYDQATAAANYVMGVANARGVPPPPPPNAGQRRMADRYPVPPRVERPLSPPPLLRRHSAREQAYNAAQTRASERVVPRRTRTDYEAEAAVHAPLPRAARPEPRPAVLAGLSETGRARNRVSAWRNHVEPGQPEEGVFDPLNPQQKSLRYDHCIDIQNALLTFPRSHSNPWPKSNTPNTPPTSPNMLLLHQTGSVKIGEVVRYTVTYTPSHDRILPSPPCLFLKVKNTCAIALRAAFVHGPYTLYAAAYPKAFKTDERFEHPRTFGVPEFEPQLKAGGTWTCRLLVPEEVRASAGRGGAGEESVSWIIEVSSQVIFSNSASVNYEILLGRDEKSLSLGFGSSLTGGGNGGHVPQPGQLSDHQQSVGARDGRHAGQPKGVFSKAVTVKVDDTASLWNTPKMPEWGDLEEDGRDRKRQKKVHLVVLTHGLHSNLGADLLFLKESIDATSRQAKIDARERRAKRREEEKAKADRSGEDQDEHHAEERKDEQGETKAPAQQHEEDLDEDEDEEEVIVRGFSGNAVRTERGIKYLGKRLAKYVLQMTYPDQPYKPVTKKSAAEALSHALKPDSSKPVEDGTPAHNHSTIKKQPYEDRKLAYKITSISFIAHSLGGLIQTYAVAYIQKHSPEFFDKIKPVNFIAMASPFLGLSNENPLYVKFALDFGLVGRTGQDLGLTWRPPTVVRSGWGAIVSGIGESAHKKIDGETAPETKPLLRILPTGPAHIVLKKFRNRTVYSNVVNDGIVPLRTSCLLFLDWQGLGRVEKARRENGLVGTMAGWGWAELTGANSGSPSRRNFSDSGMSDQEDTDTNTPTRQGHGADVPQPPLYATEDDDTASLKSVKSIDDNLPHTETSHNEGPFSSIIKFFQPDKPSAKSHHHAPKYPKIYKRSQTIRMNSDSSISTLAKQHPSQTARGKATTGDAEHDDPDSLSAPPKTTFFESAGDVLKPPLPSVDFLIDPSSRPRTIFHDRVYHPEDIPPPPLKKRPTSSLMLRRRSSVGNSGVSGASVGSDPFPTSPPAHTDSSLSARDYDDTRHTNPEKDPREVVDGSAMKVEEKIARAYHRDLSWRKVLVRLEPDAHNNMIVRRMFANAYGWPVVKHLCDTHFSDSAAAKTRDEDEGNEERAKGENERPSKDGRETNDANVHSHHEPEHMKMLSPEDRTDSEAREAKDSVPALISDPKPNSLGKALAGNSLSLPGERRPLPERAESGTEWSDRDWADSELDSEDEEDRAKRDSGEARKGWNWTEAIAGKGATSPRGTDKAEVERFLGKKKKEEQELRSDAAAARVLSGEAAGMGLGLQPLGLDRDGEGVAGKGKNVDSHDS</sequence>
<feature type="compositionally biased region" description="Basic and acidic residues" evidence="9">
    <location>
        <begin position="123"/>
        <end position="198"/>
    </location>
</feature>
<dbReference type="InterPro" id="IPR002867">
    <property type="entry name" value="IBR_dom"/>
</dbReference>
<dbReference type="RefSeq" id="XP_018068819.1">
    <property type="nucleotide sequence ID" value="XM_018217706.1"/>
</dbReference>
<feature type="compositionally biased region" description="Basic and acidic residues" evidence="9">
    <location>
        <begin position="1772"/>
        <end position="1793"/>
    </location>
</feature>
<feature type="compositionally biased region" description="Basic residues" evidence="9">
    <location>
        <begin position="82"/>
        <end position="92"/>
    </location>
</feature>
<dbReference type="FunCoup" id="A0A194X365">
    <property type="interactions" value="9"/>
</dbReference>
<organism evidence="11 12">
    <name type="scientific">Mollisia scopiformis</name>
    <name type="common">Conifer needle endophyte fungus</name>
    <name type="synonym">Phialocephala scopiformis</name>
    <dbReference type="NCBI Taxonomy" id="149040"/>
    <lineage>
        <taxon>Eukaryota</taxon>
        <taxon>Fungi</taxon>
        <taxon>Dikarya</taxon>
        <taxon>Ascomycota</taxon>
        <taxon>Pezizomycotina</taxon>
        <taxon>Leotiomycetes</taxon>
        <taxon>Helotiales</taxon>
        <taxon>Mollisiaceae</taxon>
        <taxon>Mollisia</taxon>
    </lineage>
</organism>
<dbReference type="CDD" id="cd22584">
    <property type="entry name" value="Rcat_RBR_unk"/>
    <property type="match status" value="1"/>
</dbReference>
<dbReference type="OrthoDB" id="5368485at2759"/>
<comment type="similarity">
    <text evidence="1">Belongs to the putative lipase ROG1 family.</text>
</comment>
<proteinExistence type="inferred from homology"/>
<dbReference type="InterPro" id="IPR044294">
    <property type="entry name" value="Lipase-like"/>
</dbReference>
<evidence type="ECO:0000256" key="5">
    <source>
        <dbReference type="ARBA" id="ARBA00022771"/>
    </source>
</evidence>
<dbReference type="Gene3D" id="1.20.120.1750">
    <property type="match status" value="1"/>
</dbReference>
<evidence type="ECO:0000313" key="11">
    <source>
        <dbReference type="EMBL" id="KUJ14464.1"/>
    </source>
</evidence>
<dbReference type="InterPro" id="IPR044066">
    <property type="entry name" value="TRIAD_supradom"/>
</dbReference>
<feature type="region of interest" description="Disordered" evidence="9">
    <location>
        <begin position="925"/>
        <end position="955"/>
    </location>
</feature>
<dbReference type="Gene3D" id="3.40.50.1820">
    <property type="entry name" value="alpha/beta hydrolase"/>
    <property type="match status" value="1"/>
</dbReference>
<feature type="compositionally biased region" description="Polar residues" evidence="9">
    <location>
        <begin position="1464"/>
        <end position="1488"/>
    </location>
</feature>
<keyword evidence="12" id="KW-1185">Reference proteome</keyword>
<evidence type="ECO:0000256" key="1">
    <source>
        <dbReference type="ARBA" id="ARBA00007920"/>
    </source>
</evidence>
<dbReference type="GO" id="GO:0008270">
    <property type="term" value="F:zinc ion binding"/>
    <property type="evidence" value="ECO:0007669"/>
    <property type="project" value="UniProtKB-KW"/>
</dbReference>
<name>A0A194X365_MOLSC</name>
<keyword evidence="5" id="KW-0863">Zinc-finger</keyword>
<feature type="compositionally biased region" description="Polar residues" evidence="9">
    <location>
        <begin position="935"/>
        <end position="944"/>
    </location>
</feature>
<dbReference type="SUPFAM" id="SSF53474">
    <property type="entry name" value="alpha/beta-Hydrolases"/>
    <property type="match status" value="1"/>
</dbReference>
<dbReference type="SUPFAM" id="SSF57850">
    <property type="entry name" value="RING/U-box"/>
    <property type="match status" value="2"/>
</dbReference>
<feature type="compositionally biased region" description="Low complexity" evidence="9">
    <location>
        <begin position="1572"/>
        <end position="1585"/>
    </location>
</feature>
<keyword evidence="3" id="KW-0479">Metal-binding</keyword>
<feature type="compositionally biased region" description="Basic and acidic residues" evidence="9">
    <location>
        <begin position="1143"/>
        <end position="1152"/>
    </location>
</feature>
<keyword evidence="4" id="KW-0677">Repeat</keyword>
<accession>A0A194X365</accession>
<dbReference type="GO" id="GO:0016740">
    <property type="term" value="F:transferase activity"/>
    <property type="evidence" value="ECO:0007669"/>
    <property type="project" value="UniProtKB-KW"/>
</dbReference>
<feature type="region of interest" description="Disordered" evidence="9">
    <location>
        <begin position="488"/>
        <end position="508"/>
    </location>
</feature>
<feature type="compositionally biased region" description="Basic and acidic residues" evidence="9">
    <location>
        <begin position="1804"/>
        <end position="1815"/>
    </location>
</feature>
<feature type="compositionally biased region" description="Basic and acidic residues" evidence="9">
    <location>
        <begin position="1603"/>
        <end position="1625"/>
    </location>
</feature>
<reference evidence="11 12" key="1">
    <citation type="submission" date="2015-10" db="EMBL/GenBank/DDBJ databases">
        <title>Full genome of DAOMC 229536 Phialocephala scopiformis, a fungal endophyte of spruce producing the potent anti-insectan compound rugulosin.</title>
        <authorList>
            <consortium name="DOE Joint Genome Institute"/>
            <person name="Walker A.K."/>
            <person name="Frasz S.L."/>
            <person name="Seifert K.A."/>
            <person name="Miller J.D."/>
            <person name="Mondo S.J."/>
            <person name="Labutti K."/>
            <person name="Lipzen A."/>
            <person name="Dockter R."/>
            <person name="Kennedy M."/>
            <person name="Grigoriev I.V."/>
            <person name="Spatafora J.W."/>
        </authorList>
    </citation>
    <scope>NUCLEOTIDE SEQUENCE [LARGE SCALE GENOMIC DNA]</scope>
    <source>
        <strain evidence="11 12">CBS 120377</strain>
    </source>
</reference>
<gene>
    <name evidence="11" type="ORF">LY89DRAFT_708783</name>
</gene>
<feature type="compositionally biased region" description="Basic residues" evidence="9">
    <location>
        <begin position="1557"/>
        <end position="1571"/>
    </location>
</feature>
<feature type="region of interest" description="Disordered" evidence="9">
    <location>
        <begin position="1"/>
        <end position="261"/>
    </location>
</feature>
<dbReference type="KEGG" id="psco:LY89DRAFT_708783"/>
<keyword evidence="6" id="KW-0833">Ubl conjugation pathway</keyword>
<feature type="compositionally biased region" description="Polar residues" evidence="9">
    <location>
        <begin position="66"/>
        <end position="75"/>
    </location>
</feature>
<dbReference type="PROSITE" id="PS51873">
    <property type="entry name" value="TRIAD"/>
    <property type="match status" value="1"/>
</dbReference>
<feature type="compositionally biased region" description="Acidic residues" evidence="9">
    <location>
        <begin position="1079"/>
        <end position="1089"/>
    </location>
</feature>
<feature type="compositionally biased region" description="Basic and acidic residues" evidence="9">
    <location>
        <begin position="1029"/>
        <end position="1069"/>
    </location>
</feature>
<evidence type="ECO:0000256" key="4">
    <source>
        <dbReference type="ARBA" id="ARBA00022737"/>
    </source>
</evidence>
<feature type="region of interest" description="Disordered" evidence="9">
    <location>
        <begin position="1545"/>
        <end position="1625"/>
    </location>
</feature>
<dbReference type="GO" id="GO:0016042">
    <property type="term" value="P:lipid catabolic process"/>
    <property type="evidence" value="ECO:0007669"/>
    <property type="project" value="UniProtKB-KW"/>
</dbReference>
<feature type="region of interest" description="Disordered" evidence="9">
    <location>
        <begin position="1684"/>
        <end position="1838"/>
    </location>
</feature>
<feature type="region of interest" description="Disordered" evidence="9">
    <location>
        <begin position="602"/>
        <end position="657"/>
    </location>
</feature>
<feature type="compositionally biased region" description="Acidic residues" evidence="9">
    <location>
        <begin position="1794"/>
        <end position="1803"/>
    </location>
</feature>
<dbReference type="Pfam" id="PF01485">
    <property type="entry name" value="IBR"/>
    <property type="match status" value="1"/>
</dbReference>
<dbReference type="InParanoid" id="A0A194X365"/>
<feature type="compositionally biased region" description="Polar residues" evidence="9">
    <location>
        <begin position="1361"/>
        <end position="1378"/>
    </location>
</feature>
<evidence type="ECO:0000256" key="3">
    <source>
        <dbReference type="ARBA" id="ARBA00022723"/>
    </source>
</evidence>
<protein>
    <submittedName>
        <fullName evidence="11">DUF676-domain-containing protein</fullName>
    </submittedName>
</protein>
<feature type="region of interest" description="Disordered" evidence="9">
    <location>
        <begin position="1135"/>
        <end position="1165"/>
    </location>
</feature>
<dbReference type="PANTHER" id="PTHR12482">
    <property type="entry name" value="LIPASE ROG1-RELATED-RELATED"/>
    <property type="match status" value="1"/>
</dbReference>
<dbReference type="InterPro" id="IPR007751">
    <property type="entry name" value="DUF676_lipase-like"/>
</dbReference>
<feature type="region of interest" description="Disordered" evidence="9">
    <location>
        <begin position="1026"/>
        <end position="1089"/>
    </location>
</feature>
<evidence type="ECO:0000256" key="9">
    <source>
        <dbReference type="SAM" id="MobiDB-lite"/>
    </source>
</evidence>
<evidence type="ECO:0000259" key="10">
    <source>
        <dbReference type="PROSITE" id="PS51873"/>
    </source>
</evidence>
<feature type="compositionally biased region" description="Polar residues" evidence="9">
    <location>
        <begin position="239"/>
        <end position="261"/>
    </location>
</feature>
<dbReference type="CDD" id="cd20335">
    <property type="entry name" value="BRcat_RBR"/>
    <property type="match status" value="1"/>
</dbReference>
<dbReference type="GeneID" id="28827432"/>
<feature type="compositionally biased region" description="Basic and acidic residues" evidence="9">
    <location>
        <begin position="93"/>
        <end position="112"/>
    </location>
</feature>
<dbReference type="Proteomes" id="UP000070700">
    <property type="component" value="Unassembled WGS sequence"/>
</dbReference>
<feature type="compositionally biased region" description="Basic and acidic residues" evidence="9">
    <location>
        <begin position="28"/>
        <end position="54"/>
    </location>
</feature>
<keyword evidence="8" id="KW-0442">Lipid degradation</keyword>
<evidence type="ECO:0000313" key="12">
    <source>
        <dbReference type="Proteomes" id="UP000070700"/>
    </source>
</evidence>
<dbReference type="EMBL" id="KQ947420">
    <property type="protein sequence ID" value="KUJ14464.1"/>
    <property type="molecule type" value="Genomic_DNA"/>
</dbReference>
<dbReference type="InterPro" id="IPR017907">
    <property type="entry name" value="Znf_RING_CS"/>
</dbReference>
<keyword evidence="8" id="KW-0443">Lipid metabolism</keyword>
<evidence type="ECO:0000256" key="6">
    <source>
        <dbReference type="ARBA" id="ARBA00022786"/>
    </source>
</evidence>
<feature type="compositionally biased region" description="Basic residues" evidence="9">
    <location>
        <begin position="1449"/>
        <end position="1463"/>
    </location>
</feature>
<feature type="compositionally biased region" description="Basic and acidic residues" evidence="9">
    <location>
        <begin position="1696"/>
        <end position="1745"/>
    </location>
</feature>
<dbReference type="PANTHER" id="PTHR12482:SF62">
    <property type="entry name" value="LIPASE ROG1-RELATED"/>
    <property type="match status" value="1"/>
</dbReference>
<feature type="domain" description="RING-type" evidence="10">
    <location>
        <begin position="280"/>
        <end position="480"/>
    </location>
</feature>
<feature type="region of interest" description="Disordered" evidence="9">
    <location>
        <begin position="1870"/>
        <end position="1898"/>
    </location>
</feature>
<dbReference type="Pfam" id="PF05057">
    <property type="entry name" value="DUF676"/>
    <property type="match status" value="3"/>
</dbReference>
<evidence type="ECO:0000256" key="7">
    <source>
        <dbReference type="ARBA" id="ARBA00022833"/>
    </source>
</evidence>
<evidence type="ECO:0000256" key="8">
    <source>
        <dbReference type="ARBA" id="ARBA00022963"/>
    </source>
</evidence>
<dbReference type="GO" id="GO:0047372">
    <property type="term" value="F:monoacylglycerol lipase activity"/>
    <property type="evidence" value="ECO:0007669"/>
    <property type="project" value="TreeGrafter"/>
</dbReference>